<reference evidence="3 4" key="1">
    <citation type="submission" date="2018-08" db="EMBL/GenBank/DDBJ databases">
        <title>A genome reference for cultivated species of the human gut microbiota.</title>
        <authorList>
            <person name="Zou Y."/>
            <person name="Xue W."/>
            <person name="Luo G."/>
        </authorList>
    </citation>
    <scope>NUCLEOTIDE SEQUENCE [LARGE SCALE GENOMIC DNA]</scope>
    <source>
        <strain evidence="3 4">AF48-16</strain>
    </source>
</reference>
<accession>A0A415EY33</accession>
<dbReference type="RefSeq" id="WP_034869351.1">
    <property type="nucleotide sequence ID" value="NZ_CABHBI010000003.1"/>
</dbReference>
<sequence>MEKTLKKLAKVIDRMMDHVDLYGGPSVVSDDDLEHYLDPVFYLIFCAETDGGMTKLKDKVFVESVYTEMLPQEVPYSLNFLPFAKTAIEDFYYCMYKEKHITKSQYQEIAFVLAEKQPIFFARMSKPQFWSAEKKEAMLAMIQDTDPEEHELLPVDDPRIAAISPKIVPFPTKHTAFDETANTPVAYQIRIDLEGYRPPIWRRLIIPAGLTYEQLHMLIQIAFEWMNQHLYLFIAGSKSIGLGNSVPTDASGIDQDFQYCKSMTYIYDMGADWTHKIKIEKVLTAEDHPDPVVPVCIKAVGDVPIEDAFDDDFREPLDREIINEVLLDYWETGEYV</sequence>
<dbReference type="Proteomes" id="UP000286288">
    <property type="component" value="Unassembled WGS sequence"/>
</dbReference>
<proteinExistence type="predicted"/>
<dbReference type="EMBL" id="JARQDZ010000003">
    <property type="protein sequence ID" value="MDT2982656.1"/>
    <property type="molecule type" value="Genomic_DNA"/>
</dbReference>
<organism evidence="3 4">
    <name type="scientific">Enterococcus casseliflavus</name>
    <name type="common">Enterococcus flavescens</name>
    <dbReference type="NCBI Taxonomy" id="37734"/>
    <lineage>
        <taxon>Bacteria</taxon>
        <taxon>Bacillati</taxon>
        <taxon>Bacillota</taxon>
        <taxon>Bacilli</taxon>
        <taxon>Lactobacillales</taxon>
        <taxon>Enterococcaceae</taxon>
        <taxon>Enterococcus</taxon>
    </lineage>
</organism>
<comment type="caution">
    <text evidence="3">The sequence shown here is derived from an EMBL/GenBank/DDBJ whole genome shotgun (WGS) entry which is preliminary data.</text>
</comment>
<dbReference type="InterPro" id="IPR024047">
    <property type="entry name" value="MM3350-like_sf"/>
</dbReference>
<reference evidence="2 5" key="2">
    <citation type="submission" date="2023-03" db="EMBL/GenBank/DDBJ databases">
        <authorList>
            <person name="Shen W."/>
            <person name="Cai J."/>
        </authorList>
    </citation>
    <scope>NUCLEOTIDE SEQUENCE [LARGE SCALE GENOMIC DNA]</scope>
    <source>
        <strain evidence="2 5">B516</strain>
    </source>
</reference>
<evidence type="ECO:0000313" key="2">
    <source>
        <dbReference type="EMBL" id="MDT2982656.1"/>
    </source>
</evidence>
<evidence type="ECO:0000313" key="5">
    <source>
        <dbReference type="Proteomes" id="UP001253851"/>
    </source>
</evidence>
<evidence type="ECO:0000313" key="3">
    <source>
        <dbReference type="EMBL" id="RHK08221.1"/>
    </source>
</evidence>
<dbReference type="SUPFAM" id="SSF159941">
    <property type="entry name" value="MM3350-like"/>
    <property type="match status" value="1"/>
</dbReference>
<dbReference type="Gene3D" id="3.10.290.30">
    <property type="entry name" value="MM3350-like"/>
    <property type="match status" value="1"/>
</dbReference>
<evidence type="ECO:0000259" key="1">
    <source>
        <dbReference type="Pfam" id="PF07929"/>
    </source>
</evidence>
<dbReference type="Proteomes" id="UP001253851">
    <property type="component" value="Unassembled WGS sequence"/>
</dbReference>
<protein>
    <submittedName>
        <fullName evidence="3">Plasmid pRiA4b ORF-3 family protein</fullName>
    </submittedName>
</protein>
<dbReference type="PANTHER" id="PTHR41878">
    <property type="entry name" value="LEXA REPRESSOR-RELATED"/>
    <property type="match status" value="1"/>
</dbReference>
<dbReference type="InterPro" id="IPR012912">
    <property type="entry name" value="Plasmid_pRiA4b_Orf3-like"/>
</dbReference>
<dbReference type="AlphaFoldDB" id="A0A415EY33"/>
<dbReference type="PANTHER" id="PTHR41878:SF1">
    <property type="entry name" value="TNPR PROTEIN"/>
    <property type="match status" value="1"/>
</dbReference>
<dbReference type="EMBL" id="QRMZ01000001">
    <property type="protein sequence ID" value="RHK08221.1"/>
    <property type="molecule type" value="Genomic_DNA"/>
</dbReference>
<dbReference type="Pfam" id="PF07929">
    <property type="entry name" value="PRiA4_ORF3"/>
    <property type="match status" value="1"/>
</dbReference>
<feature type="domain" description="Plasmid pRiA4b Orf3-like" evidence="1">
    <location>
        <begin position="186"/>
        <end position="307"/>
    </location>
</feature>
<evidence type="ECO:0000313" key="4">
    <source>
        <dbReference type="Proteomes" id="UP000286288"/>
    </source>
</evidence>
<gene>
    <name evidence="3" type="ORF">DW084_00610</name>
    <name evidence="2" type="ORF">P7I34_08285</name>
</gene>
<name>A0A415EY33_ENTCA</name>